<dbReference type="Pfam" id="PF07899">
    <property type="entry name" value="Frigida"/>
    <property type="match status" value="1"/>
</dbReference>
<keyword evidence="3 5" id="KW-0221">Differentiation</keyword>
<reference evidence="8 11" key="1">
    <citation type="journal article" date="2011" name="Nature">
        <title>The Medicago genome provides insight into the evolution of rhizobial symbioses.</title>
        <authorList>
            <person name="Young N.D."/>
            <person name="Debelle F."/>
            <person name="Oldroyd G.E."/>
            <person name="Geurts R."/>
            <person name="Cannon S.B."/>
            <person name="Udvardi M.K."/>
            <person name="Benedito V.A."/>
            <person name="Mayer K.F."/>
            <person name="Gouzy J."/>
            <person name="Schoof H."/>
            <person name="Van de Peer Y."/>
            <person name="Proost S."/>
            <person name="Cook D.R."/>
            <person name="Meyers B.C."/>
            <person name="Spannagl M."/>
            <person name="Cheung F."/>
            <person name="De Mita S."/>
            <person name="Krishnakumar V."/>
            <person name="Gundlach H."/>
            <person name="Zhou S."/>
            <person name="Mudge J."/>
            <person name="Bharti A.K."/>
            <person name="Murray J.D."/>
            <person name="Naoumkina M.A."/>
            <person name="Rosen B."/>
            <person name="Silverstein K.A."/>
            <person name="Tang H."/>
            <person name="Rombauts S."/>
            <person name="Zhao P.X."/>
            <person name="Zhou P."/>
            <person name="Barbe V."/>
            <person name="Bardou P."/>
            <person name="Bechner M."/>
            <person name="Bellec A."/>
            <person name="Berger A."/>
            <person name="Berges H."/>
            <person name="Bidwell S."/>
            <person name="Bisseling T."/>
            <person name="Choisne N."/>
            <person name="Couloux A."/>
            <person name="Denny R."/>
            <person name="Deshpande S."/>
            <person name="Dai X."/>
            <person name="Doyle J.J."/>
            <person name="Dudez A.M."/>
            <person name="Farmer A.D."/>
            <person name="Fouteau S."/>
            <person name="Franken C."/>
            <person name="Gibelin C."/>
            <person name="Gish J."/>
            <person name="Goldstein S."/>
            <person name="Gonzalez A.J."/>
            <person name="Green P.J."/>
            <person name="Hallab A."/>
            <person name="Hartog M."/>
            <person name="Hua A."/>
            <person name="Humphray S.J."/>
            <person name="Jeong D.H."/>
            <person name="Jing Y."/>
            <person name="Jocker A."/>
            <person name="Kenton S.M."/>
            <person name="Kim D.J."/>
            <person name="Klee K."/>
            <person name="Lai H."/>
            <person name="Lang C."/>
            <person name="Lin S."/>
            <person name="Macmil S.L."/>
            <person name="Magdelenat G."/>
            <person name="Matthews L."/>
            <person name="McCorrison J."/>
            <person name="Monaghan E.L."/>
            <person name="Mun J.H."/>
            <person name="Najar F.Z."/>
            <person name="Nicholson C."/>
            <person name="Noirot C."/>
            <person name="O'Bleness M."/>
            <person name="Paule C.R."/>
            <person name="Poulain J."/>
            <person name="Prion F."/>
            <person name="Qin B."/>
            <person name="Qu C."/>
            <person name="Retzel E.F."/>
            <person name="Riddle C."/>
            <person name="Sallet E."/>
            <person name="Samain S."/>
            <person name="Samson N."/>
            <person name="Sanders I."/>
            <person name="Saurat O."/>
            <person name="Scarpelli C."/>
            <person name="Schiex T."/>
            <person name="Segurens B."/>
            <person name="Severin A.J."/>
            <person name="Sherrier D.J."/>
            <person name="Shi R."/>
            <person name="Sims S."/>
            <person name="Singer S.R."/>
            <person name="Sinharoy S."/>
            <person name="Sterck L."/>
            <person name="Viollet A."/>
            <person name="Wang B.B."/>
            <person name="Wang K."/>
            <person name="Wang M."/>
            <person name="Wang X."/>
            <person name="Warfsmann J."/>
            <person name="Weissenbach J."/>
            <person name="White D.D."/>
            <person name="White J.D."/>
            <person name="Wiley G.B."/>
            <person name="Wincker P."/>
            <person name="Xing Y."/>
            <person name="Yang L."/>
            <person name="Yao Z."/>
            <person name="Ying F."/>
            <person name="Zhai J."/>
            <person name="Zhou L."/>
            <person name="Zuber A."/>
            <person name="Denarie J."/>
            <person name="Dixon R.A."/>
            <person name="May G.D."/>
            <person name="Schwartz D.C."/>
            <person name="Rogers J."/>
            <person name="Quetier F."/>
            <person name="Town C.D."/>
            <person name="Roe B.A."/>
        </authorList>
    </citation>
    <scope>NUCLEOTIDE SEQUENCE [LARGE SCALE GENOMIC DNA]</scope>
    <source>
        <strain evidence="8">A17</strain>
        <strain evidence="10 11">cv. Jemalong A17</strain>
    </source>
</reference>
<dbReference type="GO" id="GO:0009908">
    <property type="term" value="P:flower development"/>
    <property type="evidence" value="ECO:0007669"/>
    <property type="project" value="UniProtKB-KW"/>
</dbReference>
<protein>
    <recommendedName>
        <fullName evidence="5">FRIGIDA-like protein</fullName>
    </recommendedName>
</protein>
<evidence type="ECO:0000256" key="5">
    <source>
        <dbReference type="RuleBase" id="RU364012"/>
    </source>
</evidence>
<dbReference type="EMBL" id="PSQE01000002">
    <property type="protein sequence ID" value="RHN75844.1"/>
    <property type="molecule type" value="Genomic_DNA"/>
</dbReference>
<reference evidence="8 11" key="2">
    <citation type="journal article" date="2014" name="BMC Genomics">
        <title>An improved genome release (version Mt4.0) for the model legume Medicago truncatula.</title>
        <authorList>
            <person name="Tang H."/>
            <person name="Krishnakumar V."/>
            <person name="Bidwell S."/>
            <person name="Rosen B."/>
            <person name="Chan A."/>
            <person name="Zhou S."/>
            <person name="Gentzbittel L."/>
            <person name="Childs K.L."/>
            <person name="Yandell M."/>
            <person name="Gundlach H."/>
            <person name="Mayer K.F."/>
            <person name="Schwartz D.C."/>
            <person name="Town C.D."/>
        </authorList>
    </citation>
    <scope>GENOME REANNOTATION</scope>
    <source>
        <strain evidence="8">A17</strain>
        <strain evidence="10 11">cv. Jemalong A17</strain>
    </source>
</reference>
<keyword evidence="4 5" id="KW-0287">Flowering</keyword>
<evidence type="ECO:0000313" key="10">
    <source>
        <dbReference type="EnsemblPlants" id="KEH39281"/>
    </source>
</evidence>
<dbReference type="GO" id="GO:0030154">
    <property type="term" value="P:cell differentiation"/>
    <property type="evidence" value="ECO:0007669"/>
    <property type="project" value="UniProtKB-KW"/>
</dbReference>
<keyword evidence="11" id="KW-1185">Reference proteome</keyword>
<dbReference type="HOGENOM" id="CLU_017941_1_0_1"/>
<name>A0A072VCF9_MEDTR</name>
<gene>
    <name evidence="8" type="ordered locus">MTR_2g091245</name>
    <name evidence="9" type="ORF">MtrunA17_Chr2g0325621</name>
</gene>
<proteinExistence type="inferred from homology"/>
<evidence type="ECO:0000256" key="1">
    <source>
        <dbReference type="ARBA" id="ARBA00008956"/>
    </source>
</evidence>
<dbReference type="InterPro" id="IPR012474">
    <property type="entry name" value="Frigida"/>
</dbReference>
<evidence type="ECO:0000256" key="4">
    <source>
        <dbReference type="ARBA" id="ARBA00023089"/>
    </source>
</evidence>
<sequence>MDLNTKFCGHDVDDDVPLSQSFPQFLSKCDGSVKKRDSMFDNPDSSLHVSVKKSKLSPHHHHGEDEDEDEDDLSFSKKLTDKSFSSLKKDLTLLEELFVECKWKQKLEEKRLQSIKRDTEECCKELQNKKNQVSVVRRIDQVCDKVQEKTEECIKEFVVKEDQLYLMENMIGERKLELKAKEVELNQVIDNIDKDRERKEEELKALSQQIAEFILELKAKEIELDTMNKLIGTQAEKLESEKENDCAQIKELESMKKQLECQVNKLESEKKNFEGRIKDIESREKQFEGQMKEFQLKEEEFEGKVKEIKSKKEELKGQVKEFESKKKKFEERMKEHESKENEFKVKMNELKLKEKQFERQDKDPDSKLNKLDGQMKEPKLTGKQYEALRKYIDEEQESVASYMDDRLSHTIGGTSLQLDTSEKTVAVESHGNNMLVNPAKVVLDIIHKPINPLCKKGDNAVIFYDSRIFLLEQLMRVSPNIEDCVREEALTLALDLKAYIRENTEDSVAVLGFLLLLSIYGLLTSFDEDEILELFALVAQHKIAMEMFRALGFANIVSDFVENLIKRKQFVVAVRFSCAYNLADKTKQVDLLQQHIQNAKLICANSCKKTNSIEIKDKARDQEIASLETVQQCISDCRLQSEVLENEIGYRMLELQAHKGK</sequence>
<evidence type="ECO:0000313" key="9">
    <source>
        <dbReference type="EMBL" id="RHN75844.1"/>
    </source>
</evidence>
<evidence type="ECO:0000256" key="7">
    <source>
        <dbReference type="SAM" id="MobiDB-lite"/>
    </source>
</evidence>
<evidence type="ECO:0000256" key="6">
    <source>
        <dbReference type="SAM" id="Coils"/>
    </source>
</evidence>
<accession>A0A072VCF9</accession>
<feature type="coiled-coil region" evidence="6">
    <location>
        <begin position="178"/>
        <end position="360"/>
    </location>
</feature>
<evidence type="ECO:0000256" key="2">
    <source>
        <dbReference type="ARBA" id="ARBA00022473"/>
    </source>
</evidence>
<dbReference type="Proteomes" id="UP000265566">
    <property type="component" value="Chromosome 2"/>
</dbReference>
<dbReference type="EnsemblPlants" id="KEH39281">
    <property type="protein sequence ID" value="KEH39281"/>
    <property type="gene ID" value="MTR_2g091245"/>
</dbReference>
<reference evidence="10" key="3">
    <citation type="submission" date="2015-04" db="UniProtKB">
        <authorList>
            <consortium name="EnsemblPlants"/>
        </authorList>
    </citation>
    <scope>IDENTIFICATION</scope>
    <source>
        <strain evidence="10">cv. Jemalong A17</strain>
    </source>
</reference>
<dbReference type="SUPFAM" id="SSF57997">
    <property type="entry name" value="Tropomyosin"/>
    <property type="match status" value="1"/>
</dbReference>
<comment type="similarity">
    <text evidence="1 5">Belongs to the Frigida family.</text>
</comment>
<dbReference type="Proteomes" id="UP000002051">
    <property type="component" value="Chromosome 2"/>
</dbReference>
<dbReference type="PANTHER" id="PTHR31791:SF37">
    <property type="entry name" value="A_TM021B04.7 PROTEIN"/>
    <property type="match status" value="1"/>
</dbReference>
<feature type="region of interest" description="Disordered" evidence="7">
    <location>
        <begin position="40"/>
        <end position="72"/>
    </location>
</feature>
<keyword evidence="6" id="KW-0175">Coiled coil</keyword>
<feature type="compositionally biased region" description="Basic residues" evidence="7">
    <location>
        <begin position="50"/>
        <end position="61"/>
    </location>
</feature>
<evidence type="ECO:0000313" key="11">
    <source>
        <dbReference type="Proteomes" id="UP000002051"/>
    </source>
</evidence>
<dbReference type="Gramene" id="rna12098">
    <property type="protein sequence ID" value="RHN75844.1"/>
    <property type="gene ID" value="gene12098"/>
</dbReference>
<reference evidence="9" key="4">
    <citation type="journal article" date="2018" name="Nat. Plants">
        <title>Whole-genome landscape of Medicago truncatula symbiotic genes.</title>
        <authorList>
            <person name="Pecrix Y."/>
            <person name="Gamas P."/>
            <person name="Carrere S."/>
        </authorList>
    </citation>
    <scope>NUCLEOTIDE SEQUENCE</scope>
    <source>
        <tissue evidence="9">Leaves</tissue>
    </source>
</reference>
<dbReference type="Gene3D" id="1.20.5.340">
    <property type="match status" value="1"/>
</dbReference>
<keyword evidence="2 5" id="KW-0217">Developmental protein</keyword>
<dbReference type="PANTHER" id="PTHR31791">
    <property type="entry name" value="FRIGIDA-LIKE PROTEIN 3-RELATED"/>
    <property type="match status" value="1"/>
</dbReference>
<organism evidence="8 11">
    <name type="scientific">Medicago truncatula</name>
    <name type="common">Barrel medic</name>
    <name type="synonym">Medicago tribuloides</name>
    <dbReference type="NCBI Taxonomy" id="3880"/>
    <lineage>
        <taxon>Eukaryota</taxon>
        <taxon>Viridiplantae</taxon>
        <taxon>Streptophyta</taxon>
        <taxon>Embryophyta</taxon>
        <taxon>Tracheophyta</taxon>
        <taxon>Spermatophyta</taxon>
        <taxon>Magnoliopsida</taxon>
        <taxon>eudicotyledons</taxon>
        <taxon>Gunneridae</taxon>
        <taxon>Pentapetalae</taxon>
        <taxon>rosids</taxon>
        <taxon>fabids</taxon>
        <taxon>Fabales</taxon>
        <taxon>Fabaceae</taxon>
        <taxon>Papilionoideae</taxon>
        <taxon>50 kb inversion clade</taxon>
        <taxon>NPAAA clade</taxon>
        <taxon>Hologalegina</taxon>
        <taxon>IRL clade</taxon>
        <taxon>Trifolieae</taxon>
        <taxon>Medicago</taxon>
    </lineage>
</organism>
<evidence type="ECO:0000313" key="8">
    <source>
        <dbReference type="EMBL" id="KEH39281.1"/>
    </source>
</evidence>
<dbReference type="EMBL" id="CM001218">
    <property type="protein sequence ID" value="KEH39281.1"/>
    <property type="molecule type" value="Genomic_DNA"/>
</dbReference>
<evidence type="ECO:0000256" key="3">
    <source>
        <dbReference type="ARBA" id="ARBA00022782"/>
    </source>
</evidence>
<dbReference type="AlphaFoldDB" id="A0A072VCF9"/>